<dbReference type="AlphaFoldDB" id="A0A8K0JPD5"/>
<name>A0A8K0JPD5_9TREE</name>
<evidence type="ECO:0000313" key="2">
    <source>
        <dbReference type="Proteomes" id="UP000812966"/>
    </source>
</evidence>
<reference evidence="1" key="1">
    <citation type="submission" date="2020-04" db="EMBL/GenBank/DDBJ databases">
        <title>Analysis of mating type loci in Filobasidium floriforme.</title>
        <authorList>
            <person name="Nowrousian M."/>
        </authorList>
    </citation>
    <scope>NUCLEOTIDE SEQUENCE</scope>
    <source>
        <strain evidence="1">CBS 6242</strain>
    </source>
</reference>
<evidence type="ECO:0000313" key="1">
    <source>
        <dbReference type="EMBL" id="KAG7563010.1"/>
    </source>
</evidence>
<gene>
    <name evidence="1" type="ORF">FFLO_01568</name>
</gene>
<keyword evidence="2" id="KW-1185">Reference proteome</keyword>
<sequence>MGKTGNTIDVVASSTIKKKKTSGSAVPNMKAPVRPAEPKALLIKKVAEPKALLIKKVAEPKALRPWIFAASGGYNDEEAYMLYLALKKDSPCTTVDDYLKSVDLKLNGQPLARNLSCWYEVGWGTCQWHVLRRGFELGTTTSIQPHATKLVSFKASDQYQSDSKILKQYIMWYSEHSTAVKEELRAIAVAHAHATGNFAGGVTGADAKQTVFRETVKAIDAFNGGRTRAIEMSMRCLRTESSASYAVTRSDFESIKVWASEQQADLIARKGVQVAGGAGSQEFFNTLL</sequence>
<comment type="caution">
    <text evidence="1">The sequence shown here is derived from an EMBL/GenBank/DDBJ whole genome shotgun (WGS) entry which is preliminary data.</text>
</comment>
<accession>A0A8K0JPD5</accession>
<proteinExistence type="predicted"/>
<protein>
    <submittedName>
        <fullName evidence="1">Uncharacterized protein</fullName>
    </submittedName>
</protein>
<organism evidence="1 2">
    <name type="scientific">Filobasidium floriforme</name>
    <dbReference type="NCBI Taxonomy" id="5210"/>
    <lineage>
        <taxon>Eukaryota</taxon>
        <taxon>Fungi</taxon>
        <taxon>Dikarya</taxon>
        <taxon>Basidiomycota</taxon>
        <taxon>Agaricomycotina</taxon>
        <taxon>Tremellomycetes</taxon>
        <taxon>Filobasidiales</taxon>
        <taxon>Filobasidiaceae</taxon>
        <taxon>Filobasidium</taxon>
    </lineage>
</organism>
<dbReference type="Proteomes" id="UP000812966">
    <property type="component" value="Unassembled WGS sequence"/>
</dbReference>
<dbReference type="EMBL" id="JABELV010000022">
    <property type="protein sequence ID" value="KAG7563010.1"/>
    <property type="molecule type" value="Genomic_DNA"/>
</dbReference>